<dbReference type="EMBL" id="SNRW01016563">
    <property type="protein sequence ID" value="KAA6369240.1"/>
    <property type="molecule type" value="Genomic_DNA"/>
</dbReference>
<proteinExistence type="predicted"/>
<feature type="compositionally biased region" description="Basic and acidic residues" evidence="1">
    <location>
        <begin position="208"/>
        <end position="217"/>
    </location>
</feature>
<sequence length="379" mass="43572">MSKNEQQQASEQEQPQRIVRNRKKGSKGKKGRPRALPQADNINQFMLLRQPFNFRGSVVRPPQLLKVPIILKTLGKYEYVQGKLQTKAKQQLIDQIRQIAPDITQAEANAGILGIKSATAQQRIYGSFNPQDLINDAHQTRDIVKYALDPQAGIDNRLANQNYLLNINARNAEPSQDIGTRQQPTAPNHSIYDSQDQMMRWFGDARSENEPREKDYPDNQSTKSAPNQYGYQFNDNQPFSYDLAQQTDFAQPLTITEVEQQNQRDRQVEGQQLINNNQEMNKSMQYLGGLDWGLDPVNRYYGKTANIPKPVDYYLQDSALTVRQRKQYLAKEEKLNKPKQKINYIKADEMAKQVDAQGKLKKQTGRKKKSSTTRKSKKK</sequence>
<evidence type="ECO:0000256" key="1">
    <source>
        <dbReference type="SAM" id="MobiDB-lite"/>
    </source>
</evidence>
<feature type="compositionally biased region" description="Basic residues" evidence="1">
    <location>
        <begin position="359"/>
        <end position="379"/>
    </location>
</feature>
<organism evidence="2 3">
    <name type="scientific">Streblomastix strix</name>
    <dbReference type="NCBI Taxonomy" id="222440"/>
    <lineage>
        <taxon>Eukaryota</taxon>
        <taxon>Metamonada</taxon>
        <taxon>Preaxostyla</taxon>
        <taxon>Oxymonadida</taxon>
        <taxon>Streblomastigidae</taxon>
        <taxon>Streblomastix</taxon>
    </lineage>
</organism>
<feature type="compositionally biased region" description="Polar residues" evidence="1">
    <location>
        <begin position="218"/>
        <end position="228"/>
    </location>
</feature>
<evidence type="ECO:0000313" key="2">
    <source>
        <dbReference type="EMBL" id="KAA6369240.1"/>
    </source>
</evidence>
<protein>
    <submittedName>
        <fullName evidence="2">Uncharacterized protein</fullName>
    </submittedName>
</protein>
<feature type="region of interest" description="Disordered" evidence="1">
    <location>
        <begin position="208"/>
        <end position="228"/>
    </location>
</feature>
<dbReference type="Proteomes" id="UP000324800">
    <property type="component" value="Unassembled WGS sequence"/>
</dbReference>
<accession>A0A5J4UGW2</accession>
<reference evidence="2 3" key="1">
    <citation type="submission" date="2019-03" db="EMBL/GenBank/DDBJ databases">
        <title>Single cell metagenomics reveals metabolic interactions within the superorganism composed of flagellate Streblomastix strix and complex community of Bacteroidetes bacteria on its surface.</title>
        <authorList>
            <person name="Treitli S.C."/>
            <person name="Kolisko M."/>
            <person name="Husnik F."/>
            <person name="Keeling P."/>
            <person name="Hampl V."/>
        </authorList>
    </citation>
    <scope>NUCLEOTIDE SEQUENCE [LARGE SCALE GENOMIC DNA]</scope>
    <source>
        <strain evidence="2">ST1C</strain>
    </source>
</reference>
<feature type="compositionally biased region" description="Low complexity" evidence="1">
    <location>
        <begin position="1"/>
        <end position="16"/>
    </location>
</feature>
<gene>
    <name evidence="2" type="ORF">EZS28_035233</name>
</gene>
<evidence type="ECO:0000313" key="3">
    <source>
        <dbReference type="Proteomes" id="UP000324800"/>
    </source>
</evidence>
<comment type="caution">
    <text evidence="2">The sequence shown here is derived from an EMBL/GenBank/DDBJ whole genome shotgun (WGS) entry which is preliminary data.</text>
</comment>
<feature type="region of interest" description="Disordered" evidence="1">
    <location>
        <begin position="1"/>
        <end position="38"/>
    </location>
</feature>
<dbReference type="AlphaFoldDB" id="A0A5J4UGW2"/>
<name>A0A5J4UGW2_9EUKA</name>
<feature type="compositionally biased region" description="Basic residues" evidence="1">
    <location>
        <begin position="19"/>
        <end position="33"/>
    </location>
</feature>
<feature type="region of interest" description="Disordered" evidence="1">
    <location>
        <begin position="353"/>
        <end position="379"/>
    </location>
</feature>